<dbReference type="STRING" id="1465490.SAMN05444277_10478"/>
<keyword evidence="6" id="KW-0862">Zinc</keyword>
<protein>
    <submittedName>
        <fullName evidence="13">Zn-dependent metalloprotease</fullName>
    </submittedName>
</protein>
<reference evidence="13 14" key="1">
    <citation type="submission" date="2016-10" db="EMBL/GenBank/DDBJ databases">
        <authorList>
            <person name="de Groot N.N."/>
        </authorList>
    </citation>
    <scope>NUCLEOTIDE SEQUENCE [LARGE SCALE GENOMIC DNA]</scope>
    <source>
        <strain evidence="13 14">DSM 28286</strain>
    </source>
</reference>
<dbReference type="CDD" id="cd09597">
    <property type="entry name" value="M4_TLP"/>
    <property type="match status" value="1"/>
</dbReference>
<dbReference type="Pfam" id="PF20009">
    <property type="entry name" value="GEVED"/>
    <property type="match status" value="1"/>
</dbReference>
<dbReference type="InterPro" id="IPR045474">
    <property type="entry name" value="GEVED"/>
</dbReference>
<dbReference type="InterPro" id="IPR023612">
    <property type="entry name" value="Peptidase_M4"/>
</dbReference>
<feature type="active site" evidence="8">
    <location>
        <position position="363"/>
    </location>
</feature>
<evidence type="ECO:0000256" key="6">
    <source>
        <dbReference type="ARBA" id="ARBA00022833"/>
    </source>
</evidence>
<evidence type="ECO:0000256" key="2">
    <source>
        <dbReference type="ARBA" id="ARBA00022670"/>
    </source>
</evidence>
<proteinExistence type="inferred from homology"/>
<feature type="domain" description="Peptidase M4" evidence="9">
    <location>
        <begin position="229"/>
        <end position="370"/>
    </location>
</feature>
<feature type="active site" description="Proton donor" evidence="8">
    <location>
        <position position="448"/>
    </location>
</feature>
<evidence type="ECO:0000259" key="9">
    <source>
        <dbReference type="Pfam" id="PF01447"/>
    </source>
</evidence>
<dbReference type="AlphaFoldDB" id="A0A1I5UX17"/>
<evidence type="ECO:0000256" key="1">
    <source>
        <dbReference type="ARBA" id="ARBA00009388"/>
    </source>
</evidence>
<evidence type="ECO:0000259" key="10">
    <source>
        <dbReference type="Pfam" id="PF02868"/>
    </source>
</evidence>
<keyword evidence="14" id="KW-1185">Reference proteome</keyword>
<dbReference type="PRINTS" id="PR00730">
    <property type="entry name" value="THERMOLYSIN"/>
</dbReference>
<dbReference type="Pfam" id="PF01447">
    <property type="entry name" value="Peptidase_M4"/>
    <property type="match status" value="1"/>
</dbReference>
<evidence type="ECO:0000256" key="3">
    <source>
        <dbReference type="ARBA" id="ARBA00022723"/>
    </source>
</evidence>
<dbReference type="InterPro" id="IPR027268">
    <property type="entry name" value="Peptidase_M4/M1_CTD_sf"/>
</dbReference>
<evidence type="ECO:0000313" key="13">
    <source>
        <dbReference type="EMBL" id="SFP99587.1"/>
    </source>
</evidence>
<keyword evidence="7 13" id="KW-0482">Metalloprotease</keyword>
<keyword evidence="2 13" id="KW-0645">Protease</keyword>
<evidence type="ECO:0000256" key="7">
    <source>
        <dbReference type="ARBA" id="ARBA00023049"/>
    </source>
</evidence>
<keyword evidence="5" id="KW-0378">Hydrolase</keyword>
<dbReference type="InterPro" id="IPR050728">
    <property type="entry name" value="Zinc_Metalloprotease_M4"/>
</dbReference>
<evidence type="ECO:0000256" key="8">
    <source>
        <dbReference type="PIRSR" id="PIRSR623612-1"/>
    </source>
</evidence>
<evidence type="ECO:0000256" key="5">
    <source>
        <dbReference type="ARBA" id="ARBA00022801"/>
    </source>
</evidence>
<dbReference type="PANTHER" id="PTHR33794">
    <property type="entry name" value="BACILLOLYSIN"/>
    <property type="match status" value="1"/>
</dbReference>
<dbReference type="GO" id="GO:0046872">
    <property type="term" value="F:metal ion binding"/>
    <property type="evidence" value="ECO:0007669"/>
    <property type="project" value="UniProtKB-KW"/>
</dbReference>
<dbReference type="InterPro" id="IPR011096">
    <property type="entry name" value="FTP_domain"/>
</dbReference>
<dbReference type="Proteomes" id="UP000199031">
    <property type="component" value="Unassembled WGS sequence"/>
</dbReference>
<dbReference type="RefSeq" id="WP_090657249.1">
    <property type="nucleotide sequence ID" value="NZ_FOXQ01000004.1"/>
</dbReference>
<feature type="domain" description="FTP" evidence="11">
    <location>
        <begin position="64"/>
        <end position="111"/>
    </location>
</feature>
<dbReference type="OrthoDB" id="291295at2"/>
<dbReference type="GO" id="GO:0006508">
    <property type="term" value="P:proteolysis"/>
    <property type="evidence" value="ECO:0007669"/>
    <property type="project" value="UniProtKB-KW"/>
</dbReference>
<sequence length="783" mass="85324">MKTRLLSIVMLGLALHGFSQNNLKTLIRGENGTTKHFVKLAQDQQLPFNTSQAAKLLGLNDKSSLVLKSTEKDNLGFVHYRFQQTYQGIPVNHSMYIVNTKNGRVVSLSGTVITDFNESATATGAAKISPAQAIAYALRNVPATKYMWQDKGMEAALKAQFKNSSATYYPVAEKCWFSEVSSINPANLKLAYKIDVYAAEPYSRAYYYIDAATGKLLGREERIHTADVTGTANTLYSGTQTIHSEQTGTNAYRLHDLSRGNGVITLRVGGDDFTSTSANWNLSLPDQNALDAHWGVEMTYDFYKEVFNRNSIDNNGYALYSYVNRKSILYRDNASWSGTAMNYGIRSGGSQKGVTGIDVTGHELTHGVTQYTSGLVYQNEPGAMNESMSDIMGKSVQFWAKPNDIDWRLSNDMNWFIRDMSNPNAYQQPDTYKGTYWVNGGSDNGGVHTNSGVGNFMYYLLVTGGSGTNDNGDAYNVQGIGIEKAEQIIYRTETAYLTSTSVYADWREASVNAATDLYGASSNEVAQVKNAWDAVGVYGEDEPAYCVSKGLSTANEYINLVNFNGSDYVSGDNGGYGDFTSVVSDVVAGQKATIQVRAGFPGVVRKEGWTMYIDYNGDGDFNDAGEKVGSVVVKSAAILTKTFKVPASAKAGLTRMRIQMHYNTAITDPCATFDQGEVEDYSVNITAAGAATETLISDISVYPNPIVSSSVKLNYTLVNSGKVTFRLADAMGVSKNSYEAGVQTKGKNSFTLNNLSALHNGYYYVAVEQDGVVIGKITLLVAH</sequence>
<dbReference type="PANTHER" id="PTHR33794:SF1">
    <property type="entry name" value="BACILLOLYSIN"/>
    <property type="match status" value="1"/>
</dbReference>
<evidence type="ECO:0000256" key="4">
    <source>
        <dbReference type="ARBA" id="ARBA00022729"/>
    </source>
</evidence>
<dbReference type="Gene3D" id="3.10.450.490">
    <property type="match status" value="1"/>
</dbReference>
<comment type="similarity">
    <text evidence="1">Belongs to the peptidase M4 family.</text>
</comment>
<dbReference type="InterPro" id="IPR001570">
    <property type="entry name" value="Peptidase_M4_C_domain"/>
</dbReference>
<gene>
    <name evidence="13" type="ORF">SAMN05444277_10478</name>
</gene>
<feature type="domain" description="GEVED" evidence="12">
    <location>
        <begin position="609"/>
        <end position="684"/>
    </location>
</feature>
<name>A0A1I5UX17_9BACT</name>
<dbReference type="Gene3D" id="1.10.390.10">
    <property type="entry name" value="Neutral Protease Domain 2"/>
    <property type="match status" value="1"/>
</dbReference>
<dbReference type="EMBL" id="FOXQ01000004">
    <property type="protein sequence ID" value="SFP99587.1"/>
    <property type="molecule type" value="Genomic_DNA"/>
</dbReference>
<dbReference type="InterPro" id="IPR013856">
    <property type="entry name" value="Peptidase_M4_domain"/>
</dbReference>
<evidence type="ECO:0000313" key="14">
    <source>
        <dbReference type="Proteomes" id="UP000199031"/>
    </source>
</evidence>
<dbReference type="Pfam" id="PF02868">
    <property type="entry name" value="Peptidase_M4_C"/>
    <property type="match status" value="1"/>
</dbReference>
<accession>A0A1I5UX17</accession>
<feature type="domain" description="Peptidase M4 C-terminal" evidence="10">
    <location>
        <begin position="373"/>
        <end position="537"/>
    </location>
</feature>
<keyword evidence="3" id="KW-0479">Metal-binding</keyword>
<dbReference type="Gene3D" id="3.10.170.10">
    <property type="match status" value="1"/>
</dbReference>
<evidence type="ECO:0000259" key="12">
    <source>
        <dbReference type="Pfam" id="PF20009"/>
    </source>
</evidence>
<dbReference type="SUPFAM" id="SSF55486">
    <property type="entry name" value="Metalloproteases ('zincins'), catalytic domain"/>
    <property type="match status" value="1"/>
</dbReference>
<keyword evidence="4" id="KW-0732">Signal</keyword>
<dbReference type="Pfam" id="PF07504">
    <property type="entry name" value="FTP"/>
    <property type="match status" value="1"/>
</dbReference>
<organism evidence="13 14">
    <name type="scientific">Parafilimonas terrae</name>
    <dbReference type="NCBI Taxonomy" id="1465490"/>
    <lineage>
        <taxon>Bacteria</taxon>
        <taxon>Pseudomonadati</taxon>
        <taxon>Bacteroidota</taxon>
        <taxon>Chitinophagia</taxon>
        <taxon>Chitinophagales</taxon>
        <taxon>Chitinophagaceae</taxon>
        <taxon>Parafilimonas</taxon>
    </lineage>
</organism>
<dbReference type="GO" id="GO:0004222">
    <property type="term" value="F:metalloendopeptidase activity"/>
    <property type="evidence" value="ECO:0007669"/>
    <property type="project" value="InterPro"/>
</dbReference>
<evidence type="ECO:0000259" key="11">
    <source>
        <dbReference type="Pfam" id="PF07504"/>
    </source>
</evidence>